<dbReference type="PANTHER" id="PTHR47477:SF8">
    <property type="entry name" value="TNF RECEPTOR-ASSOCIATED FACTOR HOMOLOG 1A"/>
    <property type="match status" value="1"/>
</dbReference>
<evidence type="ECO:0000313" key="2">
    <source>
        <dbReference type="EMBL" id="RRT70530.1"/>
    </source>
</evidence>
<proteinExistence type="predicted"/>
<feature type="compositionally biased region" description="Polar residues" evidence="1">
    <location>
        <begin position="218"/>
        <end position="228"/>
    </location>
</feature>
<evidence type="ECO:0000256" key="1">
    <source>
        <dbReference type="SAM" id="MobiDB-lite"/>
    </source>
</evidence>
<protein>
    <submittedName>
        <fullName evidence="2">Uncharacterized protein</fullName>
    </submittedName>
</protein>
<reference evidence="2 3" key="1">
    <citation type="journal article" date="2014" name="Agronomy (Basel)">
        <title>A Draft Genome Sequence for Ensete ventricosum, the Drought-Tolerant Tree Against Hunger.</title>
        <authorList>
            <person name="Harrison J."/>
            <person name="Moore K.A."/>
            <person name="Paszkiewicz K."/>
            <person name="Jones T."/>
            <person name="Grant M."/>
            <person name="Ambacheew D."/>
            <person name="Muzemil S."/>
            <person name="Studholme D.J."/>
        </authorList>
    </citation>
    <scope>NUCLEOTIDE SEQUENCE [LARGE SCALE GENOMIC DNA]</scope>
</reference>
<dbReference type="AlphaFoldDB" id="A0A427A2Q6"/>
<name>A0A427A2Q6_ENSVE</name>
<accession>A0A427A2Q6</accession>
<dbReference type="Proteomes" id="UP000287651">
    <property type="component" value="Unassembled WGS sequence"/>
</dbReference>
<comment type="caution">
    <text evidence="2">The sequence shown here is derived from an EMBL/GenBank/DDBJ whole genome shotgun (WGS) entry which is preliminary data.</text>
</comment>
<dbReference type="InterPro" id="IPR055327">
    <property type="entry name" value="TRAF1A/B"/>
</dbReference>
<sequence>MERSRQDAGFLTAGVSPVHLFSSVGATLVVSSLAARLTKRSIRWSHVLLTRETSNSSPFPSFLLLPNLFPISLASLSPHRQLALRSPSKASGEKEFPARYLQLLELRGATRKVLYLDLFLSSVLARVLSCRQSIGSRRVYWRLIFGIAGDSSSIPMWDFLFDLWPRGEEEEKGFFWAMTGTITEDYGMSLRSSATEGMLSEQRCPSGDSITEWRSCEQVENGTPSTSPLYWDTDDDEDGSELSSPQFVIFLFL</sequence>
<dbReference type="PANTHER" id="PTHR47477">
    <property type="entry name" value="TNF RECEPTOR-ASSOCIATED FACTOR HOMOLOG 1A"/>
    <property type="match status" value="1"/>
</dbReference>
<organism evidence="2 3">
    <name type="scientific">Ensete ventricosum</name>
    <name type="common">Abyssinian banana</name>
    <name type="synonym">Musa ensete</name>
    <dbReference type="NCBI Taxonomy" id="4639"/>
    <lineage>
        <taxon>Eukaryota</taxon>
        <taxon>Viridiplantae</taxon>
        <taxon>Streptophyta</taxon>
        <taxon>Embryophyta</taxon>
        <taxon>Tracheophyta</taxon>
        <taxon>Spermatophyta</taxon>
        <taxon>Magnoliopsida</taxon>
        <taxon>Liliopsida</taxon>
        <taxon>Zingiberales</taxon>
        <taxon>Musaceae</taxon>
        <taxon>Ensete</taxon>
    </lineage>
</organism>
<evidence type="ECO:0000313" key="3">
    <source>
        <dbReference type="Proteomes" id="UP000287651"/>
    </source>
</evidence>
<dbReference type="EMBL" id="AMZH03003985">
    <property type="protein sequence ID" value="RRT70530.1"/>
    <property type="molecule type" value="Genomic_DNA"/>
</dbReference>
<feature type="region of interest" description="Disordered" evidence="1">
    <location>
        <begin position="216"/>
        <end position="238"/>
    </location>
</feature>
<gene>
    <name evidence="2" type="ORF">B296_00034179</name>
</gene>